<feature type="non-terminal residue" evidence="1">
    <location>
        <position position="62"/>
    </location>
</feature>
<dbReference type="EMBL" id="JACEIK010001614">
    <property type="protein sequence ID" value="MCD7470834.1"/>
    <property type="molecule type" value="Genomic_DNA"/>
</dbReference>
<organism evidence="1 2">
    <name type="scientific">Datura stramonium</name>
    <name type="common">Jimsonweed</name>
    <name type="synonym">Common thornapple</name>
    <dbReference type="NCBI Taxonomy" id="4076"/>
    <lineage>
        <taxon>Eukaryota</taxon>
        <taxon>Viridiplantae</taxon>
        <taxon>Streptophyta</taxon>
        <taxon>Embryophyta</taxon>
        <taxon>Tracheophyta</taxon>
        <taxon>Spermatophyta</taxon>
        <taxon>Magnoliopsida</taxon>
        <taxon>eudicotyledons</taxon>
        <taxon>Gunneridae</taxon>
        <taxon>Pentapetalae</taxon>
        <taxon>asterids</taxon>
        <taxon>lamiids</taxon>
        <taxon>Solanales</taxon>
        <taxon>Solanaceae</taxon>
        <taxon>Solanoideae</taxon>
        <taxon>Datureae</taxon>
        <taxon>Datura</taxon>
    </lineage>
</organism>
<proteinExistence type="predicted"/>
<dbReference type="Proteomes" id="UP000823775">
    <property type="component" value="Unassembled WGS sequence"/>
</dbReference>
<reference evidence="1 2" key="1">
    <citation type="journal article" date="2021" name="BMC Genomics">
        <title>Datura genome reveals duplications of psychoactive alkaloid biosynthetic genes and high mutation rate following tissue culture.</title>
        <authorList>
            <person name="Rajewski A."/>
            <person name="Carter-House D."/>
            <person name="Stajich J."/>
            <person name="Litt A."/>
        </authorList>
    </citation>
    <scope>NUCLEOTIDE SEQUENCE [LARGE SCALE GENOMIC DNA]</scope>
    <source>
        <strain evidence="1">AR-01</strain>
    </source>
</reference>
<name>A0ABS8TH58_DATST</name>
<comment type="caution">
    <text evidence="1">The sequence shown here is derived from an EMBL/GenBank/DDBJ whole genome shotgun (WGS) entry which is preliminary data.</text>
</comment>
<sequence length="62" mass="6535">MVTALIPRYIGGLQNGIGDSLRCCQLNIYNPSFLILVDGSAAVHGYPPAVHRCFTGAASSLN</sequence>
<keyword evidence="2" id="KW-1185">Reference proteome</keyword>
<accession>A0ABS8TH58</accession>
<gene>
    <name evidence="1" type="ORF">HAX54_010995</name>
</gene>
<evidence type="ECO:0000313" key="2">
    <source>
        <dbReference type="Proteomes" id="UP000823775"/>
    </source>
</evidence>
<evidence type="ECO:0000313" key="1">
    <source>
        <dbReference type="EMBL" id="MCD7470834.1"/>
    </source>
</evidence>
<protein>
    <submittedName>
        <fullName evidence="1">Uncharacterized protein</fullName>
    </submittedName>
</protein>